<dbReference type="InterPro" id="IPR016208">
    <property type="entry name" value="Ald_Oxase/xanthine_DH-like"/>
</dbReference>
<dbReference type="InterPro" id="IPR008274">
    <property type="entry name" value="AldOxase/xan_DH_MoCoBD1"/>
</dbReference>
<dbReference type="InterPro" id="IPR000674">
    <property type="entry name" value="Ald_Oxase/Xan_DH_a/b"/>
</dbReference>
<keyword evidence="3" id="KW-1185">Reference proteome</keyword>
<name>A0A941E5E7_9ACTN</name>
<dbReference type="PANTHER" id="PTHR11908:SF157">
    <property type="entry name" value="XANTHINE DEHYDROGENASE SUBUNIT D-RELATED"/>
    <property type="match status" value="1"/>
</dbReference>
<dbReference type="SUPFAM" id="SSF54665">
    <property type="entry name" value="CO dehydrogenase molybdoprotein N-domain-like"/>
    <property type="match status" value="1"/>
</dbReference>
<dbReference type="EMBL" id="JAGSOH010000005">
    <property type="protein sequence ID" value="MBR7825436.1"/>
    <property type="molecule type" value="Genomic_DNA"/>
</dbReference>
<proteinExistence type="predicted"/>
<dbReference type="RefSeq" id="WP_212516582.1">
    <property type="nucleotide sequence ID" value="NZ_JAGSOH010000005.1"/>
</dbReference>
<dbReference type="InterPro" id="IPR046867">
    <property type="entry name" value="AldOxase/xan_DH_MoCoBD2"/>
</dbReference>
<dbReference type="Pfam" id="PF02738">
    <property type="entry name" value="MoCoBD_1"/>
    <property type="match status" value="1"/>
</dbReference>
<dbReference type="SUPFAM" id="SSF56003">
    <property type="entry name" value="Molybdenum cofactor-binding domain"/>
    <property type="match status" value="1"/>
</dbReference>
<dbReference type="InterPro" id="IPR037165">
    <property type="entry name" value="AldOxase/xan_DH_Mopterin-bd_sf"/>
</dbReference>
<reference evidence="2" key="1">
    <citation type="submission" date="2021-04" db="EMBL/GenBank/DDBJ databases">
        <title>Genome based classification of Actinospica acidithermotolerans sp. nov., an actinobacterium isolated from an Indonesian hot spring.</title>
        <authorList>
            <person name="Kusuma A.B."/>
            <person name="Putra K.E."/>
            <person name="Nafisah S."/>
            <person name="Loh J."/>
            <person name="Nouioui I."/>
            <person name="Goodfellow M."/>
        </authorList>
    </citation>
    <scope>NUCLEOTIDE SEQUENCE</scope>
    <source>
        <strain evidence="2">MGRD01-02</strain>
    </source>
</reference>
<evidence type="ECO:0000313" key="2">
    <source>
        <dbReference type="EMBL" id="MBR7825436.1"/>
    </source>
</evidence>
<dbReference type="Proteomes" id="UP000676325">
    <property type="component" value="Unassembled WGS sequence"/>
</dbReference>
<protein>
    <submittedName>
        <fullName evidence="2">Molybdopterin-dependent oxidoreductase</fullName>
    </submittedName>
</protein>
<comment type="caution">
    <text evidence="2">The sequence shown here is derived from an EMBL/GenBank/DDBJ whole genome shotgun (WGS) entry which is preliminary data.</text>
</comment>
<feature type="domain" description="Aldehyde oxidase/xanthine dehydrogenase a/b hammerhead" evidence="1">
    <location>
        <begin position="54"/>
        <end position="145"/>
    </location>
</feature>
<dbReference type="Gene3D" id="3.90.1170.50">
    <property type="entry name" value="Aldehyde oxidase/xanthine dehydrogenase, a/b hammerhead"/>
    <property type="match status" value="2"/>
</dbReference>
<organism evidence="2 3">
    <name type="scientific">Actinospica acidithermotolerans</name>
    <dbReference type="NCBI Taxonomy" id="2828514"/>
    <lineage>
        <taxon>Bacteria</taxon>
        <taxon>Bacillati</taxon>
        <taxon>Actinomycetota</taxon>
        <taxon>Actinomycetes</taxon>
        <taxon>Catenulisporales</taxon>
        <taxon>Actinospicaceae</taxon>
        <taxon>Actinospica</taxon>
    </lineage>
</organism>
<dbReference type="Pfam" id="PF01315">
    <property type="entry name" value="Ald_Xan_dh_C"/>
    <property type="match status" value="1"/>
</dbReference>
<dbReference type="SMART" id="SM01008">
    <property type="entry name" value="Ald_Xan_dh_C"/>
    <property type="match status" value="1"/>
</dbReference>
<dbReference type="Pfam" id="PF20256">
    <property type="entry name" value="MoCoBD_2"/>
    <property type="match status" value="1"/>
</dbReference>
<dbReference type="InterPro" id="IPR036856">
    <property type="entry name" value="Ald_Oxase/Xan_DH_a/b_sf"/>
</dbReference>
<sequence length="808" mass="83661">MDKPSALPGFLIGEQLPAEVAAAAPVDVVAAPAYAAVDPPADGIGKAVPAAKAAGRYPYAADRPGGPGMLYAALARSPYPHAALLNIDVKPALDIPGVHAVLAGQELGVTAVEYRGQCVAVAAADHPALARAALDAVEITYAPGEPLLDARQVFAAARRTGNDSRVAAYRRYTLGEGGDLAEPDEGESTVMYGYEFGRGADPAAAPGAVLAVPHFAQDGHGGLRLVALDLHTACADPMRDLRAVSAALGLPIEAIHLVPAPFTGTRSGDDPDLRVAAALLALRTGRPVRAEGGPADRLAGDAGTPAIRVHATHRVDAEGTLLAVRVELVVDGGADPAGAEPLLDELCRSVVGPYRCENVDIQGWVVRTHNPPAGPWPGGAAMVAAVVAEAQIDAAAAACGRGPLDLRVRNLIRSGDHLPDGRRLAGAVPLPELLTALLDTQMPPFPPGPDIRTFPGTVGRTGELTRVRRGAGIALAMVDLVPPELGEEFASAQVALTSDVNGPIVHVATSMVDTGNGQHALLRKMAREILGVRRVIVRRPANPADLPATAIGPGRTTWLHCMAVQRAARAARSQALAKIAAQFAVSPQLLEVRDGMVVTYDGTLSKPVEEVYAQVLRGAAVYVANGEFRVHGSGAPSPGVFVPEPGTAHVAVAAYRAVVDADTELHTLRPVRVTAAHDAGRVLLPERAQAAVGSGVLTAVDFVFNAQAEEIDLAGAELGGFGALGPGQFPTMLEQPELELLPFAESSIGELDSTMLRRRGFAAPLPLGYIPVRRAAYAACAAALACATRDALEAHPTRMPLRPWGVSN</sequence>
<dbReference type="Gene3D" id="3.30.365.10">
    <property type="entry name" value="Aldehyde oxidase/xanthine dehydrogenase, molybdopterin binding domain"/>
    <property type="match status" value="4"/>
</dbReference>
<gene>
    <name evidence="2" type="ORF">KDK95_03900</name>
</gene>
<evidence type="ECO:0000259" key="1">
    <source>
        <dbReference type="SMART" id="SM01008"/>
    </source>
</evidence>
<evidence type="ECO:0000313" key="3">
    <source>
        <dbReference type="Proteomes" id="UP000676325"/>
    </source>
</evidence>
<dbReference type="AlphaFoldDB" id="A0A941E5E7"/>
<dbReference type="GO" id="GO:0005506">
    <property type="term" value="F:iron ion binding"/>
    <property type="evidence" value="ECO:0007669"/>
    <property type="project" value="InterPro"/>
</dbReference>
<accession>A0A941E5E7</accession>
<dbReference type="GO" id="GO:0016491">
    <property type="term" value="F:oxidoreductase activity"/>
    <property type="evidence" value="ECO:0007669"/>
    <property type="project" value="InterPro"/>
</dbReference>
<dbReference type="PANTHER" id="PTHR11908">
    <property type="entry name" value="XANTHINE DEHYDROGENASE"/>
    <property type="match status" value="1"/>
</dbReference>